<accession>A0A644W4K2</accession>
<organism evidence="1">
    <name type="scientific">bioreactor metagenome</name>
    <dbReference type="NCBI Taxonomy" id="1076179"/>
    <lineage>
        <taxon>unclassified sequences</taxon>
        <taxon>metagenomes</taxon>
        <taxon>ecological metagenomes</taxon>
    </lineage>
</organism>
<dbReference type="AlphaFoldDB" id="A0A644W4K2"/>
<name>A0A644W4K2_9ZZZZ</name>
<evidence type="ECO:0000313" key="1">
    <source>
        <dbReference type="EMBL" id="MPL98675.1"/>
    </source>
</evidence>
<proteinExistence type="predicted"/>
<protein>
    <submittedName>
        <fullName evidence="1">Uncharacterized protein</fullName>
    </submittedName>
</protein>
<dbReference type="EMBL" id="VSSQ01000621">
    <property type="protein sequence ID" value="MPL98675.1"/>
    <property type="molecule type" value="Genomic_DNA"/>
</dbReference>
<gene>
    <name evidence="1" type="ORF">SDC9_44882</name>
</gene>
<reference evidence="1" key="1">
    <citation type="submission" date="2019-08" db="EMBL/GenBank/DDBJ databases">
        <authorList>
            <person name="Kucharzyk K."/>
            <person name="Murdoch R.W."/>
            <person name="Higgins S."/>
            <person name="Loffler F."/>
        </authorList>
    </citation>
    <scope>NUCLEOTIDE SEQUENCE</scope>
</reference>
<sequence length="86" mass="9997">MSNRVELPRDWEWDGRKLKPWYGTTSSNSWEFDGRKIKSLYGANFSNTCEISATQLKPVYRARNSNTWDRNNQPIAVLIGKVIGLY</sequence>
<comment type="caution">
    <text evidence="1">The sequence shown here is derived from an EMBL/GenBank/DDBJ whole genome shotgun (WGS) entry which is preliminary data.</text>
</comment>